<sequence length="109" mass="12832">MAQVEERWERLVRAVLRRERMGPDAYEQHGTGIAGNVLSSLENNKDIDEILRVADEIQDEDPNISRIRMLLFVLFFYLFKFFSSACVKPADLFPQVITHINFYSLYKKF</sequence>
<proteinExistence type="predicted"/>
<dbReference type="GO" id="GO:0003843">
    <property type="term" value="F:1,3-beta-D-glucan synthase activity"/>
    <property type="evidence" value="ECO:0007669"/>
    <property type="project" value="UniProtKB-EC"/>
</dbReference>
<feature type="transmembrane region" description="Helical" evidence="1">
    <location>
        <begin position="67"/>
        <end position="85"/>
    </location>
</feature>
<dbReference type="EMBL" id="PDCK01000043">
    <property type="protein sequence ID" value="PRQ35496.1"/>
    <property type="molecule type" value="Genomic_DNA"/>
</dbReference>
<dbReference type="STRING" id="74649.A0A2P6QMU2"/>
<accession>A0A2P6QMU2</accession>
<dbReference type="Proteomes" id="UP000238479">
    <property type="component" value="Chromosome 5"/>
</dbReference>
<dbReference type="AlphaFoldDB" id="A0A2P6QMU2"/>
<keyword evidence="1" id="KW-0472">Membrane</keyword>
<evidence type="ECO:0000313" key="3">
    <source>
        <dbReference type="Proteomes" id="UP000238479"/>
    </source>
</evidence>
<keyword evidence="1" id="KW-0812">Transmembrane</keyword>
<evidence type="ECO:0000313" key="2">
    <source>
        <dbReference type="EMBL" id="PRQ35496.1"/>
    </source>
</evidence>
<keyword evidence="1" id="KW-1133">Transmembrane helix</keyword>
<name>A0A2P6QMU2_ROSCH</name>
<dbReference type="EC" id="2.4.1.34" evidence="2"/>
<comment type="caution">
    <text evidence="2">The sequence shown here is derived from an EMBL/GenBank/DDBJ whole genome shotgun (WGS) entry which is preliminary data.</text>
</comment>
<reference evidence="2 3" key="1">
    <citation type="journal article" date="2018" name="Nat. Genet.">
        <title>The Rosa genome provides new insights in the design of modern roses.</title>
        <authorList>
            <person name="Bendahmane M."/>
        </authorList>
    </citation>
    <scope>NUCLEOTIDE SEQUENCE [LARGE SCALE GENOMIC DNA]</scope>
    <source>
        <strain evidence="3">cv. Old Blush</strain>
    </source>
</reference>
<gene>
    <name evidence="2" type="ORF">RchiOBHm_Chr5g0080671</name>
</gene>
<evidence type="ECO:0000256" key="1">
    <source>
        <dbReference type="SAM" id="Phobius"/>
    </source>
</evidence>
<dbReference type="Gramene" id="PRQ35496">
    <property type="protein sequence ID" value="PRQ35496"/>
    <property type="gene ID" value="RchiOBHm_Chr5g0080671"/>
</dbReference>
<keyword evidence="2" id="KW-0808">Transferase</keyword>
<protein>
    <submittedName>
        <fullName evidence="2">Putative 1,3-beta-glucan synthase</fullName>
        <ecNumber evidence="2">2.4.1.34</ecNumber>
    </submittedName>
</protein>
<keyword evidence="2" id="KW-0328">Glycosyltransferase</keyword>
<organism evidence="2 3">
    <name type="scientific">Rosa chinensis</name>
    <name type="common">China rose</name>
    <dbReference type="NCBI Taxonomy" id="74649"/>
    <lineage>
        <taxon>Eukaryota</taxon>
        <taxon>Viridiplantae</taxon>
        <taxon>Streptophyta</taxon>
        <taxon>Embryophyta</taxon>
        <taxon>Tracheophyta</taxon>
        <taxon>Spermatophyta</taxon>
        <taxon>Magnoliopsida</taxon>
        <taxon>eudicotyledons</taxon>
        <taxon>Gunneridae</taxon>
        <taxon>Pentapetalae</taxon>
        <taxon>rosids</taxon>
        <taxon>fabids</taxon>
        <taxon>Rosales</taxon>
        <taxon>Rosaceae</taxon>
        <taxon>Rosoideae</taxon>
        <taxon>Rosoideae incertae sedis</taxon>
        <taxon>Rosa</taxon>
    </lineage>
</organism>
<keyword evidence="3" id="KW-1185">Reference proteome</keyword>